<accession>A0A831RXT7</accession>
<sequence>MGNHRQDAPKGIPFAFSEYLELLDWTGRAIREDKAGHIDGAQLPILQRLGLEDRSWQELTQSFEGLFHSLVGRPEKVETVVEARAQHWVQGIGNCRRYFSPG</sequence>
<dbReference type="Proteomes" id="UP000886339">
    <property type="component" value="Unassembled WGS sequence"/>
</dbReference>
<reference evidence="1" key="1">
    <citation type="journal article" date="2020" name="mSystems">
        <title>Genome- and Community-Level Interaction Insights into Carbon Utilization and Element Cycling Functions of Hydrothermarchaeota in Hydrothermal Sediment.</title>
        <authorList>
            <person name="Zhou Z."/>
            <person name="Liu Y."/>
            <person name="Xu W."/>
            <person name="Pan J."/>
            <person name="Luo Z.H."/>
            <person name="Li M."/>
        </authorList>
    </citation>
    <scope>NUCLEOTIDE SEQUENCE [LARGE SCALE GENOMIC DNA]</scope>
    <source>
        <strain evidence="1">HyVt-458</strain>
    </source>
</reference>
<dbReference type="EMBL" id="DRLF01000267">
    <property type="protein sequence ID" value="HEC06700.1"/>
    <property type="molecule type" value="Genomic_DNA"/>
</dbReference>
<proteinExistence type="predicted"/>
<protein>
    <recommendedName>
        <fullName evidence="2">Transposase</fullName>
    </recommendedName>
</protein>
<evidence type="ECO:0000313" key="1">
    <source>
        <dbReference type="EMBL" id="HEC06700.1"/>
    </source>
</evidence>
<name>A0A831RXT7_9GAMM</name>
<dbReference type="AlphaFoldDB" id="A0A831RXT7"/>
<organism evidence="1">
    <name type="scientific">Thiolapillus brandeum</name>
    <dbReference type="NCBI Taxonomy" id="1076588"/>
    <lineage>
        <taxon>Bacteria</taxon>
        <taxon>Pseudomonadati</taxon>
        <taxon>Pseudomonadota</taxon>
        <taxon>Gammaproteobacteria</taxon>
        <taxon>Chromatiales</taxon>
        <taxon>Sedimenticolaceae</taxon>
        <taxon>Thiolapillus</taxon>
    </lineage>
</organism>
<comment type="caution">
    <text evidence="1">The sequence shown here is derived from an EMBL/GenBank/DDBJ whole genome shotgun (WGS) entry which is preliminary data.</text>
</comment>
<evidence type="ECO:0008006" key="2">
    <source>
        <dbReference type="Google" id="ProtNLM"/>
    </source>
</evidence>
<gene>
    <name evidence="1" type="ORF">ENJ12_07605</name>
</gene>